<protein>
    <submittedName>
        <fullName evidence="7">ABC-type polysaccharide transport system, permease component</fullName>
    </submittedName>
</protein>
<name>S0FX58_RUMCE</name>
<dbReference type="SUPFAM" id="SSF161098">
    <property type="entry name" value="MetI-like"/>
    <property type="match status" value="1"/>
</dbReference>
<dbReference type="InterPro" id="IPR035906">
    <property type="entry name" value="MetI-like_sf"/>
</dbReference>
<feature type="transmembrane region" description="Helical" evidence="5">
    <location>
        <begin position="94"/>
        <end position="115"/>
    </location>
</feature>
<evidence type="ECO:0000256" key="5">
    <source>
        <dbReference type="RuleBase" id="RU363032"/>
    </source>
</evidence>
<dbReference type="AlphaFoldDB" id="S0FX58"/>
<keyword evidence="5" id="KW-0813">Transport</keyword>
<evidence type="ECO:0000313" key="7">
    <source>
        <dbReference type="EMBL" id="EMS73163.1"/>
    </source>
</evidence>
<feature type="transmembrane region" description="Helical" evidence="5">
    <location>
        <begin position="178"/>
        <end position="204"/>
    </location>
</feature>
<comment type="caution">
    <text evidence="7">The sequence shown here is derived from an EMBL/GenBank/DDBJ whole genome shotgun (WGS) entry which is preliminary data.</text>
</comment>
<dbReference type="GO" id="GO:0005886">
    <property type="term" value="C:plasma membrane"/>
    <property type="evidence" value="ECO:0007669"/>
    <property type="project" value="UniProtKB-SubCell"/>
</dbReference>
<dbReference type="Pfam" id="PF00528">
    <property type="entry name" value="BPD_transp_1"/>
    <property type="match status" value="1"/>
</dbReference>
<dbReference type="Proteomes" id="UP000014155">
    <property type="component" value="Unassembled WGS sequence"/>
</dbReference>
<dbReference type="PANTHER" id="PTHR43496:SF1">
    <property type="entry name" value="POLYGALACTURONAN_RHAMNOGALACTURONAN TRANSPORT SYSTEM PERMEASE PROTEIN YTEP"/>
    <property type="match status" value="1"/>
</dbReference>
<keyword evidence="4 5" id="KW-0472">Membrane</keyword>
<dbReference type="eggNOG" id="COG4209">
    <property type="taxonomic scope" value="Bacteria"/>
</dbReference>
<dbReference type="EMBL" id="AORV01000021">
    <property type="protein sequence ID" value="EMS73163.1"/>
    <property type="molecule type" value="Genomic_DNA"/>
</dbReference>
<dbReference type="InterPro" id="IPR000515">
    <property type="entry name" value="MetI-like"/>
</dbReference>
<evidence type="ECO:0000259" key="6">
    <source>
        <dbReference type="PROSITE" id="PS50928"/>
    </source>
</evidence>
<dbReference type="PATRIC" id="fig|1195236.3.peg.978"/>
<evidence type="ECO:0000256" key="3">
    <source>
        <dbReference type="ARBA" id="ARBA00022989"/>
    </source>
</evidence>
<dbReference type="PANTHER" id="PTHR43496">
    <property type="entry name" value="PROTEIN LPLB"/>
    <property type="match status" value="1"/>
</dbReference>
<keyword evidence="2 5" id="KW-0812">Transmembrane</keyword>
<feature type="transmembrane region" description="Helical" evidence="5">
    <location>
        <begin position="31"/>
        <end position="58"/>
    </location>
</feature>
<dbReference type="PROSITE" id="PS50928">
    <property type="entry name" value="ABC_TM1"/>
    <property type="match status" value="1"/>
</dbReference>
<evidence type="ECO:0000256" key="2">
    <source>
        <dbReference type="ARBA" id="ARBA00022692"/>
    </source>
</evidence>
<dbReference type="RefSeq" id="WP_004624017.1">
    <property type="nucleotide sequence ID" value="NZ_AORV01000021.1"/>
</dbReference>
<dbReference type="CDD" id="cd06261">
    <property type="entry name" value="TM_PBP2"/>
    <property type="match status" value="1"/>
</dbReference>
<dbReference type="STRING" id="1195236.CTER_0684"/>
<feature type="domain" description="ABC transmembrane type-1" evidence="6">
    <location>
        <begin position="90"/>
        <end position="306"/>
    </location>
</feature>
<organism evidence="7 8">
    <name type="scientific">Ruminiclostridium cellobioparum subsp. termitidis CT1112</name>
    <dbReference type="NCBI Taxonomy" id="1195236"/>
    <lineage>
        <taxon>Bacteria</taxon>
        <taxon>Bacillati</taxon>
        <taxon>Bacillota</taxon>
        <taxon>Clostridia</taxon>
        <taxon>Eubacteriales</taxon>
        <taxon>Oscillospiraceae</taxon>
        <taxon>Ruminiclostridium</taxon>
    </lineage>
</organism>
<comment type="similarity">
    <text evidence="5">Belongs to the binding-protein-dependent transport system permease family.</text>
</comment>
<keyword evidence="3 5" id="KW-1133">Transmembrane helix</keyword>
<reference evidence="7 8" key="1">
    <citation type="journal article" date="2013" name="Genome Announc.">
        <title>Draft Genome Sequence of the Cellulolytic, Mesophilic, Anaerobic Bacterium Clostridium termitidis Strain CT1112 (DSM 5398).</title>
        <authorList>
            <person name="Lal S."/>
            <person name="Ramachandran U."/>
            <person name="Zhang X."/>
            <person name="Munir R."/>
            <person name="Sparling R."/>
            <person name="Levin D.B."/>
        </authorList>
    </citation>
    <scope>NUCLEOTIDE SEQUENCE [LARGE SCALE GENOMIC DNA]</scope>
    <source>
        <strain evidence="7 8">CT1112</strain>
    </source>
</reference>
<feature type="transmembrane region" description="Helical" evidence="5">
    <location>
        <begin position="136"/>
        <end position="156"/>
    </location>
</feature>
<proteinExistence type="inferred from homology"/>
<dbReference type="Gene3D" id="1.10.3720.10">
    <property type="entry name" value="MetI-like"/>
    <property type="match status" value="1"/>
</dbReference>
<evidence type="ECO:0000256" key="1">
    <source>
        <dbReference type="ARBA" id="ARBA00004141"/>
    </source>
</evidence>
<feature type="transmembrane region" description="Helical" evidence="5">
    <location>
        <begin position="285"/>
        <end position="305"/>
    </location>
</feature>
<comment type="subcellular location">
    <subcellularLocation>
        <location evidence="5">Cell membrane</location>
        <topology evidence="5">Multi-pass membrane protein</topology>
    </subcellularLocation>
    <subcellularLocation>
        <location evidence="1">Membrane</location>
        <topology evidence="1">Multi-pass membrane protein</topology>
    </subcellularLocation>
</comment>
<evidence type="ECO:0000313" key="8">
    <source>
        <dbReference type="Proteomes" id="UP000014155"/>
    </source>
</evidence>
<dbReference type="GO" id="GO:0055085">
    <property type="term" value="P:transmembrane transport"/>
    <property type="evidence" value="ECO:0007669"/>
    <property type="project" value="InterPro"/>
</dbReference>
<sequence>MSDIIIDNMPVNPKQSKFRHIFKTVKKERQLWILCIPLVAWVATFAYYPMYGIIIAFIKYVPGKPFLDCQWVGLKYFQQFFESPDLFLILRNTLAISGLDLLFGFPAPILLAILINELAFKRFKKFAQTVSYMPHFVSWVVVSSIMFTTLGTDGVFNEVLQLLGIVHEPVAFLSKGEYFWGLITISNIWKGIGWGSIIYLSAIAGIDEELYQAGAVDGLGRFGMIWHILLPGIKTTIVLLFILQIGGILNAGFEQQLLIGNSQTREYYDVIDTYAYRYGIQLGRYSYGAAIGLMKSAIGLSLVLITNKIAKKVSDLSII</sequence>
<gene>
    <name evidence="7" type="ORF">CTER_0684</name>
</gene>
<feature type="transmembrane region" description="Helical" evidence="5">
    <location>
        <begin position="225"/>
        <end position="249"/>
    </location>
</feature>
<evidence type="ECO:0000256" key="4">
    <source>
        <dbReference type="ARBA" id="ARBA00023136"/>
    </source>
</evidence>
<keyword evidence="8" id="KW-1185">Reference proteome</keyword>
<accession>S0FX58</accession>